<dbReference type="EMBL" id="QCYY01000344">
    <property type="protein sequence ID" value="ROT85259.1"/>
    <property type="molecule type" value="Genomic_DNA"/>
</dbReference>
<sequence>MTPSPPPFQVYAAGGSDDYSWGTEFTRHWTHYSHTHSCTRQVHETSLSAVHLSTPASFDGSGGELRKTIFGAPCDVSPPFSWRELHHSYFGCQNTPTAIWLRSGASNFSPPDLRDITDELGKAELNFDLFLGSFAPPKGHRESRYAT</sequence>
<reference evidence="1 2" key="1">
    <citation type="submission" date="2018-04" db="EMBL/GenBank/DDBJ databases">
        <authorList>
            <person name="Zhang X."/>
            <person name="Yuan J."/>
            <person name="Li F."/>
            <person name="Xiang J."/>
        </authorList>
    </citation>
    <scope>NUCLEOTIDE SEQUENCE [LARGE SCALE GENOMIC DNA]</scope>
    <source>
        <tissue evidence="1">Muscle</tissue>
    </source>
</reference>
<dbReference type="PANTHER" id="PTHR35842">
    <property type="entry name" value="SI:CH211-67E16.11"/>
    <property type="match status" value="1"/>
</dbReference>
<protein>
    <submittedName>
        <fullName evidence="1">Uncharacterized protein</fullName>
    </submittedName>
</protein>
<comment type="caution">
    <text evidence="1">The sequence shown here is derived from an EMBL/GenBank/DDBJ whole genome shotgun (WGS) entry which is preliminary data.</text>
</comment>
<organism evidence="1 2">
    <name type="scientific">Penaeus vannamei</name>
    <name type="common">Whiteleg shrimp</name>
    <name type="synonym">Litopenaeus vannamei</name>
    <dbReference type="NCBI Taxonomy" id="6689"/>
    <lineage>
        <taxon>Eukaryota</taxon>
        <taxon>Metazoa</taxon>
        <taxon>Ecdysozoa</taxon>
        <taxon>Arthropoda</taxon>
        <taxon>Crustacea</taxon>
        <taxon>Multicrustacea</taxon>
        <taxon>Malacostraca</taxon>
        <taxon>Eumalacostraca</taxon>
        <taxon>Eucarida</taxon>
        <taxon>Decapoda</taxon>
        <taxon>Dendrobranchiata</taxon>
        <taxon>Penaeoidea</taxon>
        <taxon>Penaeidae</taxon>
        <taxon>Penaeus</taxon>
    </lineage>
</organism>
<dbReference type="PANTHER" id="PTHR35842:SF1">
    <property type="entry name" value="SI:CH211-67E16.11"/>
    <property type="match status" value="1"/>
</dbReference>
<dbReference type="AlphaFoldDB" id="A0A423U977"/>
<keyword evidence="2" id="KW-1185">Reference proteome</keyword>
<evidence type="ECO:0000313" key="1">
    <source>
        <dbReference type="EMBL" id="ROT85259.1"/>
    </source>
</evidence>
<reference evidence="1 2" key="2">
    <citation type="submission" date="2019-01" db="EMBL/GenBank/DDBJ databases">
        <title>The decoding of complex shrimp genome reveals the adaptation for benthos swimmer, frequently molting mechanism and breeding impact on genome.</title>
        <authorList>
            <person name="Sun Y."/>
            <person name="Gao Y."/>
            <person name="Yu Y."/>
        </authorList>
    </citation>
    <scope>NUCLEOTIDE SEQUENCE [LARGE SCALE GENOMIC DNA]</scope>
    <source>
        <tissue evidence="1">Muscle</tissue>
    </source>
</reference>
<dbReference type="Proteomes" id="UP000283509">
    <property type="component" value="Unassembled WGS sequence"/>
</dbReference>
<accession>A0A423U977</accession>
<gene>
    <name evidence="1" type="ORF">C7M84_018651</name>
</gene>
<proteinExistence type="predicted"/>
<name>A0A423U977_PENVA</name>
<evidence type="ECO:0000313" key="2">
    <source>
        <dbReference type="Proteomes" id="UP000283509"/>
    </source>
</evidence>
<dbReference type="OrthoDB" id="6132489at2759"/>